<evidence type="ECO:0000313" key="9">
    <source>
        <dbReference type="EMBL" id="TQJ14727.1"/>
    </source>
</evidence>
<dbReference type="CDD" id="cd12822">
    <property type="entry name" value="TmCorA-like"/>
    <property type="match status" value="1"/>
</dbReference>
<dbReference type="Gene3D" id="1.20.58.340">
    <property type="entry name" value="Magnesium transport protein CorA, transmembrane region"/>
    <property type="match status" value="2"/>
</dbReference>
<feature type="transmembrane region" description="Helical" evidence="8">
    <location>
        <begin position="307"/>
        <end position="327"/>
    </location>
</feature>
<dbReference type="Proteomes" id="UP000320806">
    <property type="component" value="Unassembled WGS sequence"/>
</dbReference>
<keyword evidence="10" id="KW-1185">Reference proteome</keyword>
<dbReference type="AlphaFoldDB" id="A0A542EHB5"/>
<proteinExistence type="inferred from homology"/>
<keyword evidence="6 8" id="KW-1133">Transmembrane helix</keyword>
<keyword evidence="7 8" id="KW-0472">Membrane</keyword>
<dbReference type="Pfam" id="PF01544">
    <property type="entry name" value="CorA"/>
    <property type="match status" value="1"/>
</dbReference>
<evidence type="ECO:0000256" key="5">
    <source>
        <dbReference type="ARBA" id="ARBA00022692"/>
    </source>
</evidence>
<dbReference type="Gene3D" id="3.30.460.20">
    <property type="entry name" value="CorA soluble domain-like"/>
    <property type="match status" value="1"/>
</dbReference>
<dbReference type="GO" id="GO:0000287">
    <property type="term" value="F:magnesium ion binding"/>
    <property type="evidence" value="ECO:0007669"/>
    <property type="project" value="TreeGrafter"/>
</dbReference>
<evidence type="ECO:0000256" key="7">
    <source>
        <dbReference type="ARBA" id="ARBA00023136"/>
    </source>
</evidence>
<name>A0A542EHB5_9MICO</name>
<dbReference type="PANTHER" id="PTHR46494">
    <property type="entry name" value="CORA FAMILY METAL ION TRANSPORTER (EUROFUNG)"/>
    <property type="match status" value="1"/>
</dbReference>
<evidence type="ECO:0000256" key="8">
    <source>
        <dbReference type="SAM" id="Phobius"/>
    </source>
</evidence>
<evidence type="ECO:0000256" key="3">
    <source>
        <dbReference type="ARBA" id="ARBA00022448"/>
    </source>
</evidence>
<dbReference type="SUPFAM" id="SSF144083">
    <property type="entry name" value="Magnesium transport protein CorA, transmembrane region"/>
    <property type="match status" value="1"/>
</dbReference>
<comment type="caution">
    <text evidence="9">The sequence shown here is derived from an EMBL/GenBank/DDBJ whole genome shotgun (WGS) entry which is preliminary data.</text>
</comment>
<protein>
    <submittedName>
        <fullName evidence="9">Magnesium transporter</fullName>
    </submittedName>
</protein>
<dbReference type="GO" id="GO:0015087">
    <property type="term" value="F:cobalt ion transmembrane transporter activity"/>
    <property type="evidence" value="ECO:0007669"/>
    <property type="project" value="TreeGrafter"/>
</dbReference>
<dbReference type="EMBL" id="VFMO01000001">
    <property type="protein sequence ID" value="TQJ14727.1"/>
    <property type="molecule type" value="Genomic_DNA"/>
</dbReference>
<dbReference type="InterPro" id="IPR045863">
    <property type="entry name" value="CorA_TM1_TM2"/>
</dbReference>
<evidence type="ECO:0000313" key="10">
    <source>
        <dbReference type="Proteomes" id="UP000320806"/>
    </source>
</evidence>
<evidence type="ECO:0000256" key="1">
    <source>
        <dbReference type="ARBA" id="ARBA00004651"/>
    </source>
</evidence>
<organism evidence="9 10">
    <name type="scientific">Yimella lutea</name>
    <dbReference type="NCBI Taxonomy" id="587872"/>
    <lineage>
        <taxon>Bacteria</taxon>
        <taxon>Bacillati</taxon>
        <taxon>Actinomycetota</taxon>
        <taxon>Actinomycetes</taxon>
        <taxon>Micrococcales</taxon>
        <taxon>Dermacoccaceae</taxon>
        <taxon>Yimella</taxon>
    </lineage>
</organism>
<reference evidence="9 10" key="1">
    <citation type="submission" date="2019-06" db="EMBL/GenBank/DDBJ databases">
        <title>Sequencing the genomes of 1000 actinobacteria strains.</title>
        <authorList>
            <person name="Klenk H.-P."/>
        </authorList>
    </citation>
    <scope>NUCLEOTIDE SEQUENCE [LARGE SCALE GENOMIC DNA]</scope>
    <source>
        <strain evidence="9 10">DSM 19828</strain>
    </source>
</reference>
<keyword evidence="3" id="KW-0813">Transport</keyword>
<dbReference type="SUPFAM" id="SSF143865">
    <property type="entry name" value="CorA soluble domain-like"/>
    <property type="match status" value="1"/>
</dbReference>
<dbReference type="GO" id="GO:0005886">
    <property type="term" value="C:plasma membrane"/>
    <property type="evidence" value="ECO:0007669"/>
    <property type="project" value="UniProtKB-SubCell"/>
</dbReference>
<evidence type="ECO:0000256" key="6">
    <source>
        <dbReference type="ARBA" id="ARBA00022989"/>
    </source>
</evidence>
<dbReference type="RefSeq" id="WP_240795854.1">
    <property type="nucleotide sequence ID" value="NZ_BAABCI010000024.1"/>
</dbReference>
<dbReference type="GO" id="GO:0050897">
    <property type="term" value="F:cobalt ion binding"/>
    <property type="evidence" value="ECO:0007669"/>
    <property type="project" value="TreeGrafter"/>
</dbReference>
<dbReference type="GO" id="GO:0015095">
    <property type="term" value="F:magnesium ion transmembrane transporter activity"/>
    <property type="evidence" value="ECO:0007669"/>
    <property type="project" value="TreeGrafter"/>
</dbReference>
<feature type="transmembrane region" description="Helical" evidence="8">
    <location>
        <begin position="277"/>
        <end position="295"/>
    </location>
</feature>
<accession>A0A542EHB5</accession>
<evidence type="ECO:0000256" key="4">
    <source>
        <dbReference type="ARBA" id="ARBA00022475"/>
    </source>
</evidence>
<comment type="subcellular location">
    <subcellularLocation>
        <location evidence="1">Cell membrane</location>
        <topology evidence="1">Multi-pass membrane protein</topology>
    </subcellularLocation>
</comment>
<dbReference type="PANTHER" id="PTHR46494:SF1">
    <property type="entry name" value="CORA FAMILY METAL ION TRANSPORTER (EUROFUNG)"/>
    <property type="match status" value="1"/>
</dbReference>
<sequence>MTTSNGQQVNCRIWHDGELIAETVHRSEIIEALHEPDRLAWIDFVDAHPADLAELIDALRLPPTEIEDAFAPNERPKVTRHGDHLFFTANTAKLIGPLGDSTEDRLQIKRISGFVLPAALVTFRRSDFDMAPVLHAWDQNPDLLKFGPRALVYGLMDTIVDGHFATIQQLDDDIESLEDVLFDQDRTGHTFQRQVYSLRKELVALRRVVLPMREVVNGLLRHGGRTNTELDGWYDDLYDHILRAGEWTESLRDMVISLFETNLSLQDARLNTTMRKLAAWAAIIAVPTAITGWFGQNVPYPGFSQPVGVWGSTIAIAVGSALMWWSFRRRGWL</sequence>
<keyword evidence="4" id="KW-1003">Cell membrane</keyword>
<evidence type="ECO:0000256" key="2">
    <source>
        <dbReference type="ARBA" id="ARBA00009765"/>
    </source>
</evidence>
<keyword evidence="5 8" id="KW-0812">Transmembrane</keyword>
<dbReference type="InterPro" id="IPR002523">
    <property type="entry name" value="MgTranspt_CorA/ZnTranspt_ZntB"/>
</dbReference>
<dbReference type="InterPro" id="IPR045861">
    <property type="entry name" value="CorA_cytoplasmic_dom"/>
</dbReference>
<gene>
    <name evidence="9" type="ORF">FB459_2229</name>
</gene>
<comment type="similarity">
    <text evidence="2">Belongs to the CorA metal ion transporter (MIT) (TC 1.A.35) family.</text>
</comment>